<dbReference type="Proteomes" id="UP000770629">
    <property type="component" value="Unassembled WGS sequence"/>
</dbReference>
<feature type="chain" id="PRO_5040461006" evidence="1">
    <location>
        <begin position="23"/>
        <end position="116"/>
    </location>
</feature>
<dbReference type="Proteomes" id="UP000749740">
    <property type="component" value="Unassembled WGS sequence"/>
</dbReference>
<evidence type="ECO:0000313" key="4">
    <source>
        <dbReference type="Proteomes" id="UP000749740"/>
    </source>
</evidence>
<accession>A0A9Q3MEW1</accession>
<dbReference type="EMBL" id="JABDYC010000009">
    <property type="protein sequence ID" value="MBX5025502.1"/>
    <property type="molecule type" value="Genomic_DNA"/>
</dbReference>
<reference evidence="2 5" key="1">
    <citation type="submission" date="2020-04" db="EMBL/GenBank/DDBJ databases">
        <title>Global-level population genomics: horizontal gene transfer, symbiosis and evolution in Rhizobia.</title>
        <authorList>
            <person name="Gai Y."/>
        </authorList>
    </citation>
    <scope>NUCLEOTIDE SEQUENCE</scope>
    <source>
        <strain evidence="3 5">BLR33</strain>
        <strain evidence="2">BLR57</strain>
    </source>
</reference>
<gene>
    <name evidence="3" type="ORF">HJB60_30610</name>
    <name evidence="2" type="ORF">HJB63_23525</name>
</gene>
<protein>
    <submittedName>
        <fullName evidence="2">Uncharacterized protein</fullName>
    </submittedName>
</protein>
<evidence type="ECO:0000313" key="3">
    <source>
        <dbReference type="EMBL" id="MBX5093469.1"/>
    </source>
</evidence>
<dbReference type="RefSeq" id="WP_207244813.1">
    <property type="nucleotide sequence ID" value="NZ_CP071455.1"/>
</dbReference>
<dbReference type="GeneID" id="66143099"/>
<evidence type="ECO:0000313" key="5">
    <source>
        <dbReference type="Proteomes" id="UP000770629"/>
    </source>
</evidence>
<feature type="signal peptide" evidence="1">
    <location>
        <begin position="1"/>
        <end position="22"/>
    </location>
</feature>
<organism evidence="2 4">
    <name type="scientific">Rhizobium lentis</name>
    <dbReference type="NCBI Taxonomy" id="1138194"/>
    <lineage>
        <taxon>Bacteria</taxon>
        <taxon>Pseudomonadati</taxon>
        <taxon>Pseudomonadota</taxon>
        <taxon>Alphaproteobacteria</taxon>
        <taxon>Hyphomicrobiales</taxon>
        <taxon>Rhizobiaceae</taxon>
        <taxon>Rhizobium/Agrobacterium group</taxon>
        <taxon>Rhizobium</taxon>
    </lineage>
</organism>
<name>A0A9Q3MEW1_9HYPH</name>
<evidence type="ECO:0000313" key="2">
    <source>
        <dbReference type="EMBL" id="MBX5025502.1"/>
    </source>
</evidence>
<sequence>MMKIALAIAIASAALVAAPVDAQQTRKEYRRMNWAENLPEHIRNYHDKRFSIVSFRTAVEVGAMPRPGSAEHVKEIRTAIRSNTWLVQQLKAKKLTPNQIEWVTRARNGNLTFYIE</sequence>
<dbReference type="AlphaFoldDB" id="A0A9Q3MEW1"/>
<dbReference type="EMBL" id="JABDYF010000018">
    <property type="protein sequence ID" value="MBX5093469.1"/>
    <property type="molecule type" value="Genomic_DNA"/>
</dbReference>
<proteinExistence type="predicted"/>
<keyword evidence="5" id="KW-1185">Reference proteome</keyword>
<comment type="caution">
    <text evidence="2">The sequence shown here is derived from an EMBL/GenBank/DDBJ whole genome shotgun (WGS) entry which is preliminary data.</text>
</comment>
<keyword evidence="1" id="KW-0732">Signal</keyword>
<evidence type="ECO:0000256" key="1">
    <source>
        <dbReference type="SAM" id="SignalP"/>
    </source>
</evidence>